<dbReference type="EMBL" id="CP127389">
    <property type="protein sequence ID" value="WIV89772.1"/>
    <property type="molecule type" value="Genomic_DNA"/>
</dbReference>
<dbReference type="Proteomes" id="UP001226651">
    <property type="component" value="Chromosome"/>
</dbReference>
<protein>
    <submittedName>
        <fullName evidence="2">Uncharacterized protein</fullName>
    </submittedName>
</protein>
<keyword evidence="3" id="KW-1185">Reference proteome</keyword>
<reference evidence="2 3" key="1">
    <citation type="submission" date="2023-06" db="EMBL/GenBank/DDBJ databases">
        <title>Proteus appendicitidis sp. nov., isolated from the appendiceal pus of an appendicitis patient in Yongzhou, China.</title>
        <authorList>
            <person name="Cai X."/>
        </authorList>
    </citation>
    <scope>NUCLEOTIDE SEQUENCE [LARGE SCALE GENOMIC DNA]</scope>
    <source>
        <strain evidence="2 3">HZ0627</strain>
    </source>
</reference>
<proteinExistence type="predicted"/>
<keyword evidence="1" id="KW-0812">Transmembrane</keyword>
<name>A0ABY8YBR9_9GAMM</name>
<accession>A0ABY8YBR9</accession>
<feature type="transmembrane region" description="Helical" evidence="1">
    <location>
        <begin position="7"/>
        <end position="29"/>
    </location>
</feature>
<gene>
    <name evidence="2" type="ORF">QQS39_07135</name>
</gene>
<keyword evidence="1" id="KW-0472">Membrane</keyword>
<feature type="transmembrane region" description="Helical" evidence="1">
    <location>
        <begin position="35"/>
        <end position="54"/>
    </location>
</feature>
<evidence type="ECO:0000256" key="1">
    <source>
        <dbReference type="SAM" id="Phobius"/>
    </source>
</evidence>
<keyword evidence="1" id="KW-1133">Transmembrane helix</keyword>
<evidence type="ECO:0000313" key="3">
    <source>
        <dbReference type="Proteomes" id="UP001226651"/>
    </source>
</evidence>
<organism evidence="2 3">
    <name type="scientific">Proteus appendicitidis</name>
    <dbReference type="NCBI Taxonomy" id="3034648"/>
    <lineage>
        <taxon>Bacteria</taxon>
        <taxon>Pseudomonadati</taxon>
        <taxon>Pseudomonadota</taxon>
        <taxon>Gammaproteobacteria</taxon>
        <taxon>Enterobacterales</taxon>
        <taxon>Morganellaceae</taxon>
        <taxon>Proteus</taxon>
    </lineage>
</organism>
<sequence length="213" mass="25340">MSKNEIIITISFMVLFIIISISIFFIWDIDSGSRWGTFFSFTSTFSILATIYIYKTQENTRKIDNENELLSFEIIYRKELRDNTRKMMNEINLIIIELKDKYNIFITESMDGVEKRLFELSRNNIKIKLTLPFFRKYTSDLNLSRIAQLDMNLFNTIMYESSYIESIIKNMSKLKDVLESDDQSRNFIICMIIHQIHGDNLALRKIMLSHNYL</sequence>
<dbReference type="RefSeq" id="WP_285805632.1">
    <property type="nucleotide sequence ID" value="NZ_CP127389.1"/>
</dbReference>
<evidence type="ECO:0000313" key="2">
    <source>
        <dbReference type="EMBL" id="WIV89772.1"/>
    </source>
</evidence>